<feature type="compositionally biased region" description="Polar residues" evidence="1">
    <location>
        <begin position="242"/>
        <end position="256"/>
    </location>
</feature>
<feature type="region of interest" description="Disordered" evidence="1">
    <location>
        <begin position="242"/>
        <end position="269"/>
    </location>
</feature>
<reference evidence="2 3" key="1">
    <citation type="submission" date="2020-03" db="EMBL/GenBank/DDBJ databases">
        <title>Draft Genome Sequence of Cudoniella acicularis.</title>
        <authorList>
            <person name="Buettner E."/>
            <person name="Kellner H."/>
        </authorList>
    </citation>
    <scope>NUCLEOTIDE SEQUENCE [LARGE SCALE GENOMIC DNA]</scope>
    <source>
        <strain evidence="2 3">DSM 108380</strain>
    </source>
</reference>
<feature type="compositionally biased region" description="Basic and acidic residues" evidence="1">
    <location>
        <begin position="450"/>
        <end position="460"/>
    </location>
</feature>
<proteinExistence type="predicted"/>
<feature type="region of interest" description="Disordered" evidence="1">
    <location>
        <begin position="376"/>
        <end position="480"/>
    </location>
</feature>
<keyword evidence="3" id="KW-1185">Reference proteome</keyword>
<dbReference type="OrthoDB" id="3544009at2759"/>
<evidence type="ECO:0000313" key="2">
    <source>
        <dbReference type="EMBL" id="KAF4633313.1"/>
    </source>
</evidence>
<protein>
    <submittedName>
        <fullName evidence="2">Uncharacterized protein</fullName>
    </submittedName>
</protein>
<dbReference type="EMBL" id="JAAMPI010000271">
    <property type="protein sequence ID" value="KAF4633313.1"/>
    <property type="molecule type" value="Genomic_DNA"/>
</dbReference>
<feature type="compositionally biased region" description="Basic and acidic residues" evidence="1">
    <location>
        <begin position="470"/>
        <end position="480"/>
    </location>
</feature>
<dbReference type="Proteomes" id="UP000566819">
    <property type="component" value="Unassembled WGS sequence"/>
</dbReference>
<evidence type="ECO:0000256" key="1">
    <source>
        <dbReference type="SAM" id="MobiDB-lite"/>
    </source>
</evidence>
<sequence length="480" mass="53207">MRRVARSFRGRLCRAGWGGPCGPAVSEGITVNPSCPCTARAFLSPGSIFASFDKDPLPLFGRVAIDWILDWAPWAEPASVDDNGNESQWYRLEVKGEIVGFYNRKMGTPIGLAFLPYQHCPLLAEQAVFGVGPVNIQLPYRQKLRSKDGNGKCSCRDSDIELPVSSESNMSLLELGDESGTIRVCLESNLLSSHGKHIPPSGPEHLDQPHLASKSILTPKTQTSSDTGPNFHYFGRPIVGLSQSPLDQANPNQEYSGQKHGSLRHPEIPELPAQVPSKHTSPHSLPIPPKITENSKSFQISEYPAKGSPTMYEDERCICGYSPSGLERNKACNLRRHQKTCSYYSSQGSNNKSFACSYPGREKAYNRSDALVVHQRSKKHNVPFDDVKGSSDSPRQHSSERETLNAVPSLSSHHRSSEHQALRGATFSSSQNFGLQCQGAKRERTKWRAPRLERPEEEVIQRAVPKRRRLVDDKPIGPYS</sequence>
<name>A0A8H4W3Y3_9HELO</name>
<accession>A0A8H4W3Y3</accession>
<comment type="caution">
    <text evidence="2">The sequence shown here is derived from an EMBL/GenBank/DDBJ whole genome shotgun (WGS) entry which is preliminary data.</text>
</comment>
<feature type="compositionally biased region" description="Polar residues" evidence="1">
    <location>
        <begin position="426"/>
        <end position="435"/>
    </location>
</feature>
<feature type="compositionally biased region" description="Basic and acidic residues" evidence="1">
    <location>
        <begin position="382"/>
        <end position="403"/>
    </location>
</feature>
<gene>
    <name evidence="2" type="ORF">G7Y89_g4809</name>
</gene>
<dbReference type="AlphaFoldDB" id="A0A8H4W3Y3"/>
<organism evidence="2 3">
    <name type="scientific">Cudoniella acicularis</name>
    <dbReference type="NCBI Taxonomy" id="354080"/>
    <lineage>
        <taxon>Eukaryota</taxon>
        <taxon>Fungi</taxon>
        <taxon>Dikarya</taxon>
        <taxon>Ascomycota</taxon>
        <taxon>Pezizomycotina</taxon>
        <taxon>Leotiomycetes</taxon>
        <taxon>Helotiales</taxon>
        <taxon>Tricladiaceae</taxon>
        <taxon>Cudoniella</taxon>
    </lineage>
</organism>
<evidence type="ECO:0000313" key="3">
    <source>
        <dbReference type="Proteomes" id="UP000566819"/>
    </source>
</evidence>